<sequence>CLSLSCQVQLQESGPGLMKPSQTLTLTCAVSEFSITTSYYSETSGKGQEWIGLKCSGGNTNYNPSLKRRVSQNQFSLQLSSLTTPDTATYYCARHTVKRPL</sequence>
<gene>
    <name evidence="5" type="ORF">SUZIE_187120</name>
</gene>
<proteinExistence type="predicted"/>
<dbReference type="InterPro" id="IPR050199">
    <property type="entry name" value="IgHV"/>
</dbReference>
<dbReference type="SMART" id="SM00406">
    <property type="entry name" value="IGv"/>
    <property type="match status" value="1"/>
</dbReference>
<keyword evidence="2" id="KW-1064">Adaptive immunity</keyword>
<dbReference type="Gene3D" id="2.60.40.10">
    <property type="entry name" value="Immunoglobulins"/>
    <property type="match status" value="1"/>
</dbReference>
<keyword evidence="3" id="KW-1280">Immunoglobulin</keyword>
<feature type="non-terminal residue" evidence="5">
    <location>
        <position position="1"/>
    </location>
</feature>
<evidence type="ECO:0000256" key="2">
    <source>
        <dbReference type="ARBA" id="ARBA00023130"/>
    </source>
</evidence>
<evidence type="ECO:0000313" key="5">
    <source>
        <dbReference type="EMBL" id="MBZ3886272.1"/>
    </source>
</evidence>
<dbReference type="GO" id="GO:0002250">
    <property type="term" value="P:adaptive immune response"/>
    <property type="evidence" value="ECO:0007669"/>
    <property type="project" value="UniProtKB-KW"/>
</dbReference>
<dbReference type="GO" id="GO:0005576">
    <property type="term" value="C:extracellular region"/>
    <property type="evidence" value="ECO:0007669"/>
    <property type="project" value="UniProtKB-ARBA"/>
</dbReference>
<dbReference type="InterPro" id="IPR013783">
    <property type="entry name" value="Ig-like_fold"/>
</dbReference>
<dbReference type="InterPro" id="IPR013106">
    <property type="entry name" value="Ig_V-set"/>
</dbReference>
<comment type="caution">
    <text evidence="5">The sequence shown here is derived from an EMBL/GenBank/DDBJ whole genome shotgun (WGS) entry which is preliminary data.</text>
</comment>
<dbReference type="AlphaFoldDB" id="A0AA41NAA0"/>
<keyword evidence="6" id="KW-1185">Reference proteome</keyword>
<dbReference type="EMBL" id="JAATJV010406665">
    <property type="protein sequence ID" value="MBZ3886272.1"/>
    <property type="molecule type" value="Genomic_DNA"/>
</dbReference>
<reference evidence="5" key="1">
    <citation type="submission" date="2020-03" db="EMBL/GenBank/DDBJ databases">
        <title>Studies in the Genomics of Life Span.</title>
        <authorList>
            <person name="Glass D."/>
        </authorList>
    </citation>
    <scope>NUCLEOTIDE SEQUENCE</scope>
    <source>
        <strain evidence="5">SUZIE</strain>
        <tissue evidence="5">Muscle</tissue>
    </source>
</reference>
<accession>A0AA41NAA0</accession>
<dbReference type="GO" id="GO:0019814">
    <property type="term" value="C:immunoglobulin complex"/>
    <property type="evidence" value="ECO:0007669"/>
    <property type="project" value="UniProtKB-KW"/>
</dbReference>
<dbReference type="InterPro" id="IPR036179">
    <property type="entry name" value="Ig-like_dom_sf"/>
</dbReference>
<evidence type="ECO:0000313" key="6">
    <source>
        <dbReference type="Proteomes" id="UP001166674"/>
    </source>
</evidence>
<organism evidence="5 6">
    <name type="scientific">Sciurus carolinensis</name>
    <name type="common">Eastern gray squirrel</name>
    <dbReference type="NCBI Taxonomy" id="30640"/>
    <lineage>
        <taxon>Eukaryota</taxon>
        <taxon>Metazoa</taxon>
        <taxon>Chordata</taxon>
        <taxon>Craniata</taxon>
        <taxon>Vertebrata</taxon>
        <taxon>Euteleostomi</taxon>
        <taxon>Mammalia</taxon>
        <taxon>Eutheria</taxon>
        <taxon>Euarchontoglires</taxon>
        <taxon>Glires</taxon>
        <taxon>Rodentia</taxon>
        <taxon>Sciuromorpha</taxon>
        <taxon>Sciuridae</taxon>
        <taxon>Sciurinae</taxon>
        <taxon>Sciurini</taxon>
        <taxon>Sciurus</taxon>
    </lineage>
</organism>
<feature type="domain" description="Immunoglobulin V-set" evidence="4">
    <location>
        <begin position="23"/>
        <end position="94"/>
    </location>
</feature>
<dbReference type="PANTHER" id="PTHR23266">
    <property type="entry name" value="IMMUNOGLOBULIN HEAVY CHAIN"/>
    <property type="match status" value="1"/>
</dbReference>
<dbReference type="SUPFAM" id="SSF48726">
    <property type="entry name" value="Immunoglobulin"/>
    <property type="match status" value="1"/>
</dbReference>
<dbReference type="Proteomes" id="UP001166674">
    <property type="component" value="Unassembled WGS sequence"/>
</dbReference>
<keyword evidence="1" id="KW-0391">Immunity</keyword>
<protein>
    <submittedName>
        <fullName evidence="5">Ig heavy chain V region 3-6</fullName>
    </submittedName>
</protein>
<evidence type="ECO:0000256" key="3">
    <source>
        <dbReference type="ARBA" id="ARBA00043265"/>
    </source>
</evidence>
<name>A0AA41NAA0_SCICA</name>
<evidence type="ECO:0000259" key="4">
    <source>
        <dbReference type="SMART" id="SM00406"/>
    </source>
</evidence>
<dbReference type="Pfam" id="PF07686">
    <property type="entry name" value="V-set"/>
    <property type="match status" value="1"/>
</dbReference>
<evidence type="ECO:0000256" key="1">
    <source>
        <dbReference type="ARBA" id="ARBA00022859"/>
    </source>
</evidence>